<keyword evidence="4" id="KW-0028">Amino-acid biosynthesis</keyword>
<keyword evidence="12" id="KW-1185">Reference proteome</keyword>
<dbReference type="OrthoDB" id="9804940at2"/>
<dbReference type="NCBIfam" id="TIGR01488">
    <property type="entry name" value="HAD-SF-IB"/>
    <property type="match status" value="1"/>
</dbReference>
<comment type="pathway">
    <text evidence="2">Amino-acid biosynthesis; L-serine biosynthesis; L-serine from 3-phospho-D-glycerate: step 3/3.</text>
</comment>
<evidence type="ECO:0000313" key="12">
    <source>
        <dbReference type="Proteomes" id="UP000317835"/>
    </source>
</evidence>
<keyword evidence="6 11" id="KW-0378">Hydrolase</keyword>
<comment type="cofactor">
    <cofactor evidence="1">
        <name>Mg(2+)</name>
        <dbReference type="ChEBI" id="CHEBI:18420"/>
    </cofactor>
</comment>
<dbReference type="EMBL" id="CP036426">
    <property type="protein sequence ID" value="QDV38668.1"/>
    <property type="molecule type" value="Genomic_DNA"/>
</dbReference>
<dbReference type="GO" id="GO:0000287">
    <property type="term" value="F:magnesium ion binding"/>
    <property type="evidence" value="ECO:0007669"/>
    <property type="project" value="TreeGrafter"/>
</dbReference>
<comment type="catalytic activity">
    <reaction evidence="9">
        <text>O-phospho-L-serine + H2O = L-serine + phosphate</text>
        <dbReference type="Rhea" id="RHEA:21208"/>
        <dbReference type="ChEBI" id="CHEBI:15377"/>
        <dbReference type="ChEBI" id="CHEBI:33384"/>
        <dbReference type="ChEBI" id="CHEBI:43474"/>
        <dbReference type="ChEBI" id="CHEBI:57524"/>
        <dbReference type="EC" id="3.1.3.3"/>
    </reaction>
</comment>
<evidence type="ECO:0000256" key="1">
    <source>
        <dbReference type="ARBA" id="ARBA00001946"/>
    </source>
</evidence>
<evidence type="ECO:0000256" key="9">
    <source>
        <dbReference type="ARBA" id="ARBA00048138"/>
    </source>
</evidence>
<dbReference type="PANTHER" id="PTHR43344:SF2">
    <property type="entry name" value="PHOSPHOSERINE PHOSPHATASE"/>
    <property type="match status" value="1"/>
</dbReference>
<evidence type="ECO:0000256" key="5">
    <source>
        <dbReference type="ARBA" id="ARBA00022723"/>
    </source>
</evidence>
<dbReference type="RefSeq" id="WP_145277346.1">
    <property type="nucleotide sequence ID" value="NZ_CP036426.1"/>
</dbReference>
<evidence type="ECO:0000313" key="11">
    <source>
        <dbReference type="EMBL" id="QDV38668.1"/>
    </source>
</evidence>
<evidence type="ECO:0000256" key="8">
    <source>
        <dbReference type="ARBA" id="ARBA00023299"/>
    </source>
</evidence>
<protein>
    <recommendedName>
        <fullName evidence="3">phosphoserine phosphatase</fullName>
        <ecNumber evidence="3">3.1.3.3</ecNumber>
    </recommendedName>
</protein>
<keyword evidence="8" id="KW-0718">Serine biosynthesis</keyword>
<keyword evidence="5" id="KW-0479">Metal-binding</keyword>
<dbReference type="InterPro" id="IPR023214">
    <property type="entry name" value="HAD_sf"/>
</dbReference>
<dbReference type="KEGG" id="tpla:ElP_66230"/>
<dbReference type="PANTHER" id="PTHR43344">
    <property type="entry name" value="PHOSPHOSERINE PHOSPHATASE"/>
    <property type="match status" value="1"/>
</dbReference>
<comment type="catalytic activity">
    <reaction evidence="10">
        <text>O-phospho-D-serine + H2O = D-serine + phosphate</text>
        <dbReference type="Rhea" id="RHEA:24873"/>
        <dbReference type="ChEBI" id="CHEBI:15377"/>
        <dbReference type="ChEBI" id="CHEBI:35247"/>
        <dbReference type="ChEBI" id="CHEBI:43474"/>
        <dbReference type="ChEBI" id="CHEBI:58680"/>
        <dbReference type="EC" id="3.1.3.3"/>
    </reaction>
</comment>
<name>A0A518HCS0_9BACT</name>
<gene>
    <name evidence="11" type="primary">mtnX</name>
    <name evidence="11" type="ORF">ElP_66230</name>
</gene>
<dbReference type="Pfam" id="PF12710">
    <property type="entry name" value="HAD"/>
    <property type="match status" value="1"/>
</dbReference>
<dbReference type="SUPFAM" id="SSF56784">
    <property type="entry name" value="HAD-like"/>
    <property type="match status" value="1"/>
</dbReference>
<evidence type="ECO:0000256" key="3">
    <source>
        <dbReference type="ARBA" id="ARBA00012640"/>
    </source>
</evidence>
<evidence type="ECO:0000256" key="7">
    <source>
        <dbReference type="ARBA" id="ARBA00022842"/>
    </source>
</evidence>
<accession>A0A518HCS0</accession>
<dbReference type="AlphaFoldDB" id="A0A518HCS0"/>
<evidence type="ECO:0000256" key="6">
    <source>
        <dbReference type="ARBA" id="ARBA00022801"/>
    </source>
</evidence>
<dbReference type="Proteomes" id="UP000317835">
    <property type="component" value="Chromosome"/>
</dbReference>
<dbReference type="InterPro" id="IPR050582">
    <property type="entry name" value="HAD-like_SerB"/>
</dbReference>
<keyword evidence="7" id="KW-0460">Magnesium</keyword>
<proteinExistence type="predicted"/>
<dbReference type="GO" id="GO:0036424">
    <property type="term" value="F:L-phosphoserine phosphatase activity"/>
    <property type="evidence" value="ECO:0007669"/>
    <property type="project" value="TreeGrafter"/>
</dbReference>
<dbReference type="EC" id="3.1.3.3" evidence="3"/>
<sequence length="221" mass="24116">MAGAKFRSVLVTDFDGTLTDQDFYKLVRERLVPPGTPDFWASYREGTLTHFEALRAYFASARPDEEALVGMVDEMGLEPELPEAVELLNRAGWKVVVVSSGCHWYIDRLLAKAGVALEVHANPGGIEGGRLAMHWPAGTSYPSKQTGVSKPAVVTSFLEEGRAVAYAGDGDTDAEAAVLVPAHRRFARQDLAEALRGRGEEFRPFDRWIEVARALAEGPAS</sequence>
<dbReference type="Gene3D" id="3.40.50.1000">
    <property type="entry name" value="HAD superfamily/HAD-like"/>
    <property type="match status" value="1"/>
</dbReference>
<dbReference type="Gene3D" id="3.90.1470.20">
    <property type="match status" value="1"/>
</dbReference>
<dbReference type="GO" id="GO:0005737">
    <property type="term" value="C:cytoplasm"/>
    <property type="evidence" value="ECO:0007669"/>
    <property type="project" value="TreeGrafter"/>
</dbReference>
<reference evidence="11 12" key="1">
    <citation type="submission" date="2019-02" db="EMBL/GenBank/DDBJ databases">
        <title>Deep-cultivation of Planctomycetes and their phenomic and genomic characterization uncovers novel biology.</title>
        <authorList>
            <person name="Wiegand S."/>
            <person name="Jogler M."/>
            <person name="Boedeker C."/>
            <person name="Pinto D."/>
            <person name="Vollmers J."/>
            <person name="Rivas-Marin E."/>
            <person name="Kohn T."/>
            <person name="Peeters S.H."/>
            <person name="Heuer A."/>
            <person name="Rast P."/>
            <person name="Oberbeckmann S."/>
            <person name="Bunk B."/>
            <person name="Jeske O."/>
            <person name="Meyerdierks A."/>
            <person name="Storesund J.E."/>
            <person name="Kallscheuer N."/>
            <person name="Luecker S."/>
            <person name="Lage O.M."/>
            <person name="Pohl T."/>
            <person name="Merkel B.J."/>
            <person name="Hornburger P."/>
            <person name="Mueller R.-W."/>
            <person name="Bruemmer F."/>
            <person name="Labrenz M."/>
            <person name="Spormann A.M."/>
            <person name="Op den Camp H."/>
            <person name="Overmann J."/>
            <person name="Amann R."/>
            <person name="Jetten M.S.M."/>
            <person name="Mascher T."/>
            <person name="Medema M.H."/>
            <person name="Devos D.P."/>
            <person name="Kaster A.-K."/>
            <person name="Ovreas L."/>
            <person name="Rohde M."/>
            <person name="Galperin M.Y."/>
            <person name="Jogler C."/>
        </authorList>
    </citation>
    <scope>NUCLEOTIDE SEQUENCE [LARGE SCALE GENOMIC DNA]</scope>
    <source>
        <strain evidence="11 12">ElP</strain>
    </source>
</reference>
<dbReference type="InterPro" id="IPR036412">
    <property type="entry name" value="HAD-like_sf"/>
</dbReference>
<evidence type="ECO:0000256" key="4">
    <source>
        <dbReference type="ARBA" id="ARBA00022605"/>
    </source>
</evidence>
<evidence type="ECO:0000256" key="10">
    <source>
        <dbReference type="ARBA" id="ARBA00048523"/>
    </source>
</evidence>
<organism evidence="11 12">
    <name type="scientific">Tautonia plasticadhaerens</name>
    <dbReference type="NCBI Taxonomy" id="2527974"/>
    <lineage>
        <taxon>Bacteria</taxon>
        <taxon>Pseudomonadati</taxon>
        <taxon>Planctomycetota</taxon>
        <taxon>Planctomycetia</taxon>
        <taxon>Isosphaerales</taxon>
        <taxon>Isosphaeraceae</taxon>
        <taxon>Tautonia</taxon>
    </lineage>
</organism>
<dbReference type="GO" id="GO:0006564">
    <property type="term" value="P:L-serine biosynthetic process"/>
    <property type="evidence" value="ECO:0007669"/>
    <property type="project" value="UniProtKB-KW"/>
</dbReference>
<evidence type="ECO:0000256" key="2">
    <source>
        <dbReference type="ARBA" id="ARBA00005135"/>
    </source>
</evidence>